<dbReference type="InterPro" id="IPR011577">
    <property type="entry name" value="Cyt_b561_bac/Ni-Hgenase"/>
</dbReference>
<feature type="domain" description="Cytochrome b561 bacterial/Ni-hydrogenase" evidence="7">
    <location>
        <begin position="3"/>
        <end position="190"/>
    </location>
</feature>
<feature type="transmembrane region" description="Helical" evidence="6">
    <location>
        <begin position="158"/>
        <end position="179"/>
    </location>
</feature>
<dbReference type="InterPro" id="IPR051542">
    <property type="entry name" value="Hydrogenase_cytochrome"/>
</dbReference>
<evidence type="ECO:0000256" key="1">
    <source>
        <dbReference type="ARBA" id="ARBA00004651"/>
    </source>
</evidence>
<evidence type="ECO:0000313" key="9">
    <source>
        <dbReference type="Proteomes" id="UP000231637"/>
    </source>
</evidence>
<comment type="subcellular location">
    <subcellularLocation>
        <location evidence="1">Cell membrane</location>
        <topology evidence="1">Multi-pass membrane protein</topology>
    </subcellularLocation>
</comment>
<dbReference type="RefSeq" id="WP_157821256.1">
    <property type="nucleotide sequence ID" value="NZ_CP018800.1"/>
</dbReference>
<dbReference type="GO" id="GO:0009055">
    <property type="term" value="F:electron transfer activity"/>
    <property type="evidence" value="ECO:0007669"/>
    <property type="project" value="InterPro"/>
</dbReference>
<dbReference type="Proteomes" id="UP000231637">
    <property type="component" value="Chromosome"/>
</dbReference>
<feature type="transmembrane region" description="Helical" evidence="6">
    <location>
        <begin position="119"/>
        <end position="138"/>
    </location>
</feature>
<evidence type="ECO:0000256" key="2">
    <source>
        <dbReference type="ARBA" id="ARBA00022475"/>
    </source>
</evidence>
<evidence type="ECO:0000256" key="5">
    <source>
        <dbReference type="ARBA" id="ARBA00023136"/>
    </source>
</evidence>
<evidence type="ECO:0000256" key="6">
    <source>
        <dbReference type="SAM" id="Phobius"/>
    </source>
</evidence>
<dbReference type="InterPro" id="IPR016174">
    <property type="entry name" value="Di-haem_cyt_TM"/>
</dbReference>
<keyword evidence="5 6" id="KW-0472">Membrane</keyword>
<evidence type="ECO:0000256" key="4">
    <source>
        <dbReference type="ARBA" id="ARBA00022989"/>
    </source>
</evidence>
<dbReference type="Gene3D" id="1.20.950.20">
    <property type="entry name" value="Transmembrane di-heme cytochromes, Chain C"/>
    <property type="match status" value="1"/>
</dbReference>
<evidence type="ECO:0000313" key="8">
    <source>
        <dbReference type="EMBL" id="ATX81579.1"/>
    </source>
</evidence>
<dbReference type="KEGG" id="mfn:Ga0123462_0709"/>
<accession>A0A2K8L5R0</accession>
<dbReference type="SUPFAM" id="SSF81342">
    <property type="entry name" value="Transmembrane di-heme cytochromes"/>
    <property type="match status" value="1"/>
</dbReference>
<keyword evidence="3 6" id="KW-0812">Transmembrane</keyword>
<proteinExistence type="predicted"/>
<dbReference type="Pfam" id="PF01292">
    <property type="entry name" value="Ni_hydr_CYTB"/>
    <property type="match status" value="1"/>
</dbReference>
<name>A0A2K8L5R0_9PROT</name>
<organism evidence="8 9">
    <name type="scientific">Mariprofundus ferrinatatus</name>
    <dbReference type="NCBI Taxonomy" id="1921087"/>
    <lineage>
        <taxon>Bacteria</taxon>
        <taxon>Pseudomonadati</taxon>
        <taxon>Pseudomonadota</taxon>
        <taxon>Candidatius Mariprofundia</taxon>
        <taxon>Mariprofundales</taxon>
        <taxon>Mariprofundaceae</taxon>
        <taxon>Mariprofundus</taxon>
    </lineage>
</organism>
<dbReference type="GO" id="GO:0005886">
    <property type="term" value="C:plasma membrane"/>
    <property type="evidence" value="ECO:0007669"/>
    <property type="project" value="UniProtKB-SubCell"/>
</dbReference>
<evidence type="ECO:0000256" key="3">
    <source>
        <dbReference type="ARBA" id="ARBA00022692"/>
    </source>
</evidence>
<protein>
    <submittedName>
        <fullName evidence="8">Cytochrome b561</fullName>
    </submittedName>
</protein>
<dbReference type="PANTHER" id="PTHR30485:SF0">
    <property type="entry name" value="NI_FE-HYDROGENASE 1 B-TYPE CYTOCHROME SUBUNIT-RELATED"/>
    <property type="match status" value="1"/>
</dbReference>
<reference evidence="8 9" key="1">
    <citation type="submission" date="2016-12" db="EMBL/GenBank/DDBJ databases">
        <title>Isolation and genomic insights into novel planktonic Zetaproteobacteria from stratified waters of the Chesapeake Bay.</title>
        <authorList>
            <person name="McAllister S.M."/>
            <person name="Kato S."/>
            <person name="Chan C.S."/>
            <person name="Chiu B.K."/>
            <person name="Field E.K."/>
        </authorList>
    </citation>
    <scope>NUCLEOTIDE SEQUENCE [LARGE SCALE GENOMIC DNA]</scope>
    <source>
        <strain evidence="8 9">CP-8</strain>
    </source>
</reference>
<keyword evidence="2" id="KW-1003">Cell membrane</keyword>
<dbReference type="AlphaFoldDB" id="A0A2K8L5R0"/>
<dbReference type="GO" id="GO:0022904">
    <property type="term" value="P:respiratory electron transport chain"/>
    <property type="evidence" value="ECO:0007669"/>
    <property type="project" value="InterPro"/>
</dbReference>
<keyword evidence="9" id="KW-1185">Reference proteome</keyword>
<keyword evidence="4 6" id="KW-1133">Transmembrane helix</keyword>
<gene>
    <name evidence="8" type="ORF">Ga0123462_0709</name>
</gene>
<dbReference type="EMBL" id="CP018800">
    <property type="protein sequence ID" value="ATX81579.1"/>
    <property type="molecule type" value="Genomic_DNA"/>
</dbReference>
<dbReference type="OrthoDB" id="8559664at2"/>
<feature type="transmembrane region" description="Helical" evidence="6">
    <location>
        <begin position="40"/>
        <end position="67"/>
    </location>
</feature>
<sequence length="195" mass="21768">MKYEKSTRILHILLMLTVLAQLLSEQFMQVPKPGKAIDQLAGFIFSIHQFGGFVVLIVAIAYLMTVLDRDESRLRLFPWLDPAKRKSLITEIKCDIPGWFKGVLPPPEQAHLIAGTVHGLGLMLATGLGLTGSIIYLGMKHDGGMPPAVHTIKELHELLGTTLWFFVVGHLLMALLHQIKGHRVLQKMFTANDEQ</sequence>
<dbReference type="PANTHER" id="PTHR30485">
    <property type="entry name" value="NI/FE-HYDROGENASE 1 B-TYPE CYTOCHROME SUBUNIT"/>
    <property type="match status" value="1"/>
</dbReference>
<evidence type="ECO:0000259" key="7">
    <source>
        <dbReference type="Pfam" id="PF01292"/>
    </source>
</evidence>
<dbReference type="GO" id="GO:0020037">
    <property type="term" value="F:heme binding"/>
    <property type="evidence" value="ECO:0007669"/>
    <property type="project" value="TreeGrafter"/>
</dbReference>